<dbReference type="Gene3D" id="3.40.390.10">
    <property type="entry name" value="Collagenase (Catalytic Domain)"/>
    <property type="match status" value="1"/>
</dbReference>
<dbReference type="Pfam" id="PF00413">
    <property type="entry name" value="Peptidase_M10"/>
    <property type="match status" value="1"/>
</dbReference>
<evidence type="ECO:0000256" key="5">
    <source>
        <dbReference type="ARBA" id="ARBA00022833"/>
    </source>
</evidence>
<organism evidence="11 12">
    <name type="scientific">Vitis vinifera</name>
    <name type="common">Grape</name>
    <dbReference type="NCBI Taxonomy" id="29760"/>
    <lineage>
        <taxon>Eukaryota</taxon>
        <taxon>Viridiplantae</taxon>
        <taxon>Streptophyta</taxon>
        <taxon>Embryophyta</taxon>
        <taxon>Tracheophyta</taxon>
        <taxon>Spermatophyta</taxon>
        <taxon>Magnoliopsida</taxon>
        <taxon>eudicotyledons</taxon>
        <taxon>Gunneridae</taxon>
        <taxon>Pentapetalae</taxon>
        <taxon>rosids</taxon>
        <taxon>Vitales</taxon>
        <taxon>Vitaceae</taxon>
        <taxon>Viteae</taxon>
        <taxon>Vitis</taxon>
    </lineage>
</organism>
<dbReference type="PRINTS" id="PR00138">
    <property type="entry name" value="MATRIXIN"/>
</dbReference>
<feature type="binding site" evidence="8">
    <location>
        <position position="282"/>
    </location>
    <ligand>
        <name>Zn(2+)</name>
        <dbReference type="ChEBI" id="CHEBI:29105"/>
        <label>2</label>
        <note>catalytic</note>
    </ligand>
</feature>
<feature type="binding site" evidence="8">
    <location>
        <position position="245"/>
    </location>
    <ligand>
        <name>Ca(2+)</name>
        <dbReference type="ChEBI" id="CHEBI:29108"/>
        <label>3</label>
    </ligand>
</feature>
<dbReference type="Gene3D" id="1.10.101.10">
    <property type="entry name" value="PGBD-like superfamily/PGBD"/>
    <property type="match status" value="1"/>
</dbReference>
<dbReference type="GO" id="GO:0008270">
    <property type="term" value="F:zinc ion binding"/>
    <property type="evidence" value="ECO:0007669"/>
    <property type="project" value="InterPro"/>
</dbReference>
<evidence type="ECO:0000256" key="7">
    <source>
        <dbReference type="PIRSR" id="PIRSR621190-1"/>
    </source>
</evidence>
<dbReference type="PANTHER" id="PTHR10201:SF304">
    <property type="entry name" value="PEPTIDASE METALLOPEPTIDASE DOMAIN-CONTAINING PROTEIN"/>
    <property type="match status" value="1"/>
</dbReference>
<evidence type="ECO:0000256" key="6">
    <source>
        <dbReference type="ARBA" id="ARBA00023049"/>
    </source>
</evidence>
<feature type="binding site" evidence="8">
    <location>
        <position position="268"/>
    </location>
    <ligand>
        <name>Zn(2+)</name>
        <dbReference type="ChEBI" id="CHEBI:29105"/>
        <label>2</label>
        <note>catalytic</note>
    </ligand>
</feature>
<evidence type="ECO:0000256" key="8">
    <source>
        <dbReference type="PIRSR" id="PIRSR621190-2"/>
    </source>
</evidence>
<dbReference type="InterPro" id="IPR001818">
    <property type="entry name" value="Pept_M10_metallopeptidase"/>
</dbReference>
<sequence length="309" mass="34148">MGRIPEWPPQDSNPSPRLKDDKVALLVPSALLAQMVPGGQPYLKLKWSAMAHRLSLLLSFLLSSLLLLPFLSQATSSGPSRVGPFRHLESFGSFNHLEGSKKGDKREGIQKVKQYPSTLWLHKLYPLFQMGSDDFNDALESSLKAFQTFYHLNSTGTLDAATATLMSRPRYAYPLHSVPWLPPEQPITNGFDAWAAVSKFTFERVREESRAKLRVTFTQRDGPGGTVASTKTSLTDPTIHFDEEESWSVGAVDGSVDLKSVATQEIGHTLGLAHSQVEEAVMYATFSYGVTKKLAQDDIDGIRAKYSTS</sequence>
<dbReference type="GO" id="GO:0031012">
    <property type="term" value="C:extracellular matrix"/>
    <property type="evidence" value="ECO:0007669"/>
    <property type="project" value="InterPro"/>
</dbReference>
<feature type="active site" evidence="7">
    <location>
        <position position="265"/>
    </location>
</feature>
<evidence type="ECO:0000313" key="12">
    <source>
        <dbReference type="Proteomes" id="UP000288805"/>
    </source>
</evidence>
<gene>
    <name evidence="11" type="primary">5MMP_3</name>
    <name evidence="11" type="ORF">CK203_022311</name>
</gene>
<keyword evidence="3 8" id="KW-0479">Metal-binding</keyword>
<feature type="binding site" evidence="8">
    <location>
        <position position="274"/>
    </location>
    <ligand>
        <name>Zn(2+)</name>
        <dbReference type="ChEBI" id="CHEBI:29105"/>
        <label>2</label>
        <note>catalytic</note>
    </ligand>
</feature>
<dbReference type="InterPro" id="IPR024079">
    <property type="entry name" value="MetalloPept_cat_dom_sf"/>
</dbReference>
<reference evidence="11 12" key="1">
    <citation type="journal article" date="2018" name="PLoS Genet.">
        <title>Population sequencing reveals clonal diversity and ancestral inbreeding in the grapevine cultivar Chardonnay.</title>
        <authorList>
            <person name="Roach M.J."/>
            <person name="Johnson D.L."/>
            <person name="Bohlmann J."/>
            <person name="van Vuuren H.J."/>
            <person name="Jones S.J."/>
            <person name="Pretorius I.S."/>
            <person name="Schmidt S.A."/>
            <person name="Borneman A.R."/>
        </authorList>
    </citation>
    <scope>NUCLEOTIDE SEQUENCE [LARGE SCALE GENOMIC DNA]</scope>
    <source>
        <strain evidence="12">cv. Chardonnay</strain>
        <tissue evidence="11">Leaf</tissue>
    </source>
</reference>
<keyword evidence="5 8" id="KW-0862">Zinc</keyword>
<dbReference type="Pfam" id="PF01471">
    <property type="entry name" value="PG_binding_1"/>
    <property type="match status" value="1"/>
</dbReference>
<feature type="binding site" evidence="8">
    <location>
        <position position="245"/>
    </location>
    <ligand>
        <name>Ca(2+)</name>
        <dbReference type="ChEBI" id="CHEBI:29108"/>
        <label>1</label>
    </ligand>
</feature>
<dbReference type="GO" id="GO:0004222">
    <property type="term" value="F:metalloendopeptidase activity"/>
    <property type="evidence" value="ECO:0007669"/>
    <property type="project" value="InterPro"/>
</dbReference>
<feature type="transmembrane region" description="Helical" evidence="9">
    <location>
        <begin position="54"/>
        <end position="71"/>
    </location>
</feature>
<comment type="cofactor">
    <cofactor evidence="8">
        <name>Ca(2+)</name>
        <dbReference type="ChEBI" id="CHEBI:29108"/>
    </cofactor>
    <text evidence="8">Can bind about 5 Ca(2+) ions per subunit.</text>
</comment>
<dbReference type="SUPFAM" id="SSF47090">
    <property type="entry name" value="PGBD-like"/>
    <property type="match status" value="1"/>
</dbReference>
<evidence type="ECO:0000256" key="3">
    <source>
        <dbReference type="ARBA" id="ARBA00022723"/>
    </source>
</evidence>
<keyword evidence="9" id="KW-0812">Transmembrane</keyword>
<comment type="caution">
    <text evidence="11">The sequence shown here is derived from an EMBL/GenBank/DDBJ whole genome shotgun (WGS) entry which is preliminary data.</text>
</comment>
<feature type="binding site" evidence="8">
    <location>
        <position position="242"/>
    </location>
    <ligand>
        <name>Ca(2+)</name>
        <dbReference type="ChEBI" id="CHEBI:29108"/>
        <label>3</label>
    </ligand>
</feature>
<dbReference type="SMART" id="SM00235">
    <property type="entry name" value="ZnMc"/>
    <property type="match status" value="1"/>
</dbReference>
<protein>
    <submittedName>
        <fullName evidence="11">Metalloendoproteinase 5-MMP</fullName>
    </submittedName>
</protein>
<comment type="cofactor">
    <cofactor evidence="8">
        <name>Zn(2+)</name>
        <dbReference type="ChEBI" id="CHEBI:29105"/>
    </cofactor>
    <text evidence="8">Binds 2 Zn(2+) ions per subunit.</text>
</comment>
<evidence type="ECO:0000313" key="11">
    <source>
        <dbReference type="EMBL" id="RVW93261.1"/>
    </source>
</evidence>
<evidence type="ECO:0000256" key="2">
    <source>
        <dbReference type="ARBA" id="ARBA00022670"/>
    </source>
</evidence>
<dbReference type="SUPFAM" id="SSF55486">
    <property type="entry name" value="Metalloproteases ('zincins'), catalytic domain"/>
    <property type="match status" value="1"/>
</dbReference>
<evidence type="ECO:0000259" key="10">
    <source>
        <dbReference type="SMART" id="SM00235"/>
    </source>
</evidence>
<dbReference type="InterPro" id="IPR036366">
    <property type="entry name" value="PGBDSf"/>
</dbReference>
<dbReference type="Proteomes" id="UP000288805">
    <property type="component" value="Unassembled WGS sequence"/>
</dbReference>
<dbReference type="InterPro" id="IPR021190">
    <property type="entry name" value="Pept_M10A"/>
</dbReference>
<dbReference type="GO" id="GO:0006508">
    <property type="term" value="P:proteolysis"/>
    <property type="evidence" value="ECO:0007669"/>
    <property type="project" value="UniProtKB-KW"/>
</dbReference>
<keyword evidence="8" id="KW-0106">Calcium</keyword>
<accession>A0A438I985</accession>
<feature type="binding site" evidence="8">
    <location>
        <position position="222"/>
    </location>
    <ligand>
        <name>Ca(2+)</name>
        <dbReference type="ChEBI" id="CHEBI:29108"/>
        <label>3</label>
    </ligand>
</feature>
<dbReference type="EMBL" id="QGNW01000130">
    <property type="protein sequence ID" value="RVW93261.1"/>
    <property type="molecule type" value="Genomic_DNA"/>
</dbReference>
<keyword evidence="6" id="KW-0482">Metalloprotease</keyword>
<keyword evidence="4" id="KW-0378">Hydrolase</keyword>
<proteinExistence type="inferred from homology"/>
<comment type="similarity">
    <text evidence="1">Belongs to the peptidase M10A family. Matrix metalloproteinases (MMPs) subfamily.</text>
</comment>
<dbReference type="InterPro" id="IPR002477">
    <property type="entry name" value="Peptidoglycan-bd-like"/>
</dbReference>
<evidence type="ECO:0000256" key="1">
    <source>
        <dbReference type="ARBA" id="ARBA00009614"/>
    </source>
</evidence>
<keyword evidence="9" id="KW-0472">Membrane</keyword>
<feature type="binding site" evidence="8">
    <location>
        <position position="240"/>
    </location>
    <ligand>
        <name>Zn(2+)</name>
        <dbReference type="ChEBI" id="CHEBI:29105"/>
        <label>1</label>
    </ligand>
</feature>
<keyword evidence="2" id="KW-0645">Protease</keyword>
<dbReference type="PANTHER" id="PTHR10201">
    <property type="entry name" value="MATRIX METALLOPROTEINASE"/>
    <property type="match status" value="1"/>
</dbReference>
<evidence type="ECO:0000256" key="4">
    <source>
        <dbReference type="ARBA" id="ARBA00022801"/>
    </source>
</evidence>
<dbReference type="AlphaFoldDB" id="A0A438I985"/>
<feature type="domain" description="Peptidase metallopeptidase" evidence="10">
    <location>
        <begin position="167"/>
        <end position="308"/>
    </location>
</feature>
<name>A0A438I985_VITVI</name>
<dbReference type="InterPro" id="IPR006026">
    <property type="entry name" value="Peptidase_Metallo"/>
</dbReference>
<feature type="binding site" evidence="8">
    <location>
        <position position="221"/>
    </location>
    <ligand>
        <name>Ca(2+)</name>
        <dbReference type="ChEBI" id="CHEBI:29108"/>
        <label>3</label>
    </ligand>
</feature>
<evidence type="ECO:0000256" key="9">
    <source>
        <dbReference type="SAM" id="Phobius"/>
    </source>
</evidence>
<dbReference type="InterPro" id="IPR036365">
    <property type="entry name" value="PGBD-like_sf"/>
</dbReference>
<keyword evidence="9" id="KW-1133">Transmembrane helix</keyword>